<sequence length="88" mass="9644">MPVIIGKVLAFVIYSFFPILHVESFCAGGIALRSRVNARLFLLCPGDFGRPAPFQVAVASVKSGAFYEKIPSLPRLKTHKRGVEGIRI</sequence>
<keyword evidence="3" id="KW-1185">Reference proteome</keyword>
<dbReference type="Proteomes" id="UP000189739">
    <property type="component" value="Unassembled WGS sequence"/>
</dbReference>
<keyword evidence="1" id="KW-0812">Transmembrane</keyword>
<protein>
    <submittedName>
        <fullName evidence="2">Uncharacterized protein</fullName>
    </submittedName>
</protein>
<gene>
    <name evidence="2" type="ORF">BC343_13630</name>
</gene>
<keyword evidence="1" id="KW-0472">Membrane</keyword>
<dbReference type="EMBL" id="MBTF01000035">
    <property type="protein sequence ID" value="OOQ57817.1"/>
    <property type="molecule type" value="Genomic_DNA"/>
</dbReference>
<accession>A0A1S9PAG0</accession>
<evidence type="ECO:0000313" key="2">
    <source>
        <dbReference type="EMBL" id="OOQ57817.1"/>
    </source>
</evidence>
<evidence type="ECO:0000256" key="1">
    <source>
        <dbReference type="SAM" id="Phobius"/>
    </source>
</evidence>
<reference evidence="2 3" key="1">
    <citation type="submission" date="2016-07" db="EMBL/GenBank/DDBJ databases">
        <title>Genomic analysis of zinc-resistant bacterium Mucilaginibacter pedocola TBZ30.</title>
        <authorList>
            <person name="Huang J."/>
            <person name="Tang J."/>
        </authorList>
    </citation>
    <scope>NUCLEOTIDE SEQUENCE [LARGE SCALE GENOMIC DNA]</scope>
    <source>
        <strain evidence="2 3">TBZ30</strain>
    </source>
</reference>
<feature type="transmembrane region" description="Helical" evidence="1">
    <location>
        <begin position="12"/>
        <end position="32"/>
    </location>
</feature>
<dbReference type="STRING" id="1792845.BC343_13630"/>
<name>A0A1S9PAG0_9SPHI</name>
<evidence type="ECO:0000313" key="3">
    <source>
        <dbReference type="Proteomes" id="UP000189739"/>
    </source>
</evidence>
<organism evidence="2 3">
    <name type="scientific">Mucilaginibacter pedocola</name>
    <dbReference type="NCBI Taxonomy" id="1792845"/>
    <lineage>
        <taxon>Bacteria</taxon>
        <taxon>Pseudomonadati</taxon>
        <taxon>Bacteroidota</taxon>
        <taxon>Sphingobacteriia</taxon>
        <taxon>Sphingobacteriales</taxon>
        <taxon>Sphingobacteriaceae</taxon>
        <taxon>Mucilaginibacter</taxon>
    </lineage>
</organism>
<comment type="caution">
    <text evidence="2">The sequence shown here is derived from an EMBL/GenBank/DDBJ whole genome shotgun (WGS) entry which is preliminary data.</text>
</comment>
<proteinExistence type="predicted"/>
<dbReference type="AlphaFoldDB" id="A0A1S9PAG0"/>
<keyword evidence="1" id="KW-1133">Transmembrane helix</keyword>